<reference evidence="1" key="1">
    <citation type="journal article" date="2019" name="Front. Microbiol.">
        <title>Arcobacter cryaerophilus Isolated From New Zealand Mussels Harbor a Putative Virulence Plasmid.</title>
        <authorList>
            <person name="On S.L.W."/>
            <person name="Althaus D."/>
            <person name="Miller W.G."/>
            <person name="Lizamore D."/>
            <person name="Wong S.G.L."/>
            <person name="Mathai A.J."/>
            <person name="Chelikani V."/>
            <person name="Carter G.P."/>
        </authorList>
    </citation>
    <scope>NUCLEOTIDE SEQUENCE</scope>
    <source>
        <strain evidence="1">M830MA</strain>
        <plasmid evidence="1">pM830MA</plasmid>
    </source>
</reference>
<organism evidence="1">
    <name type="scientific">Aliarcobacter cryaerophilus</name>
    <dbReference type="NCBI Taxonomy" id="28198"/>
    <lineage>
        <taxon>Bacteria</taxon>
        <taxon>Pseudomonadati</taxon>
        <taxon>Campylobacterota</taxon>
        <taxon>Epsilonproteobacteria</taxon>
        <taxon>Campylobacterales</taxon>
        <taxon>Arcobacteraceae</taxon>
        <taxon>Aliarcobacter</taxon>
    </lineage>
</organism>
<dbReference type="InterPro" id="IPR032581">
    <property type="entry name" value="DUF4917"/>
</dbReference>
<dbReference type="Pfam" id="PF16263">
    <property type="entry name" value="DUF4917"/>
    <property type="match status" value="1"/>
</dbReference>
<geneLocation type="plasmid" evidence="1">
    <name>pM830MA</name>
</geneLocation>
<proteinExistence type="predicted"/>
<dbReference type="RefSeq" id="WP_148572007.1">
    <property type="nucleotide sequence ID" value="NZ_JAODCQ010000013.1"/>
</dbReference>
<gene>
    <name evidence="1" type="ORF">pM830MA_0115</name>
</gene>
<evidence type="ECO:0000313" key="1">
    <source>
        <dbReference type="EMBL" id="QEI46294.1"/>
    </source>
</evidence>
<keyword evidence="1" id="KW-0614">Plasmid</keyword>
<protein>
    <submittedName>
        <fullName evidence="1">DUF4917 domain-containing protein</fullName>
    </submittedName>
</protein>
<accession>A0A5C0E3T8</accession>
<dbReference type="AlphaFoldDB" id="A0A5C0E3T8"/>
<sequence>MVQHRIFEWEDIADTFCAGSLLLGNGASISIDERFGYKSLIDHAIENGLFTQDITQLFNFFKTLDFELVLRLVWQASNINRSLSIPDEKTHAAYVRVRECLIESVRNVHPEYQEISKHLPVIYNFLKNFRTVVSLNYDLILYWSIMYGMEVRDRHSLKDCFVNGQFYENWRRLRDPINGDISTTLAFYPHGSLVLSRNNIESEFKVMGNGNGLLEAILQTWKSETVVPLFVSEGTSLQKINSIQGSSYLNTVYREVLTTLEPNLVIYGWGLWEQDLYILQRIASSQIRNIAVSVYGNDQAYCNRVSHTIWQTLGAHIQIYFFHSNSPGAWNNVA</sequence>
<dbReference type="EMBL" id="MK715471">
    <property type="protein sequence ID" value="QEI46294.1"/>
    <property type="molecule type" value="Genomic_DNA"/>
</dbReference>
<name>A0A5C0E3T8_9BACT</name>